<organism evidence="1 2">
    <name type="scientific">Canna indica</name>
    <name type="common">Indian-shot</name>
    <dbReference type="NCBI Taxonomy" id="4628"/>
    <lineage>
        <taxon>Eukaryota</taxon>
        <taxon>Viridiplantae</taxon>
        <taxon>Streptophyta</taxon>
        <taxon>Embryophyta</taxon>
        <taxon>Tracheophyta</taxon>
        <taxon>Spermatophyta</taxon>
        <taxon>Magnoliopsida</taxon>
        <taxon>Liliopsida</taxon>
        <taxon>Zingiberales</taxon>
        <taxon>Cannaceae</taxon>
        <taxon>Canna</taxon>
    </lineage>
</organism>
<protein>
    <submittedName>
        <fullName evidence="1">Uncharacterized protein</fullName>
    </submittedName>
</protein>
<accession>A0AAQ3JLZ9</accession>
<gene>
    <name evidence="1" type="ORF">Cni_G01019</name>
</gene>
<dbReference type="EMBL" id="CP136890">
    <property type="protein sequence ID" value="WOK92328.1"/>
    <property type="molecule type" value="Genomic_DNA"/>
</dbReference>
<reference evidence="1 2" key="1">
    <citation type="submission" date="2023-10" db="EMBL/GenBank/DDBJ databases">
        <title>Chromosome-scale genome assembly provides insights into flower coloration mechanisms of Canna indica.</title>
        <authorList>
            <person name="Li C."/>
        </authorList>
    </citation>
    <scope>NUCLEOTIDE SEQUENCE [LARGE SCALE GENOMIC DNA]</scope>
    <source>
        <tissue evidence="1">Flower</tissue>
    </source>
</reference>
<evidence type="ECO:0000313" key="2">
    <source>
        <dbReference type="Proteomes" id="UP001327560"/>
    </source>
</evidence>
<dbReference type="AlphaFoldDB" id="A0AAQ3JLZ9"/>
<keyword evidence="2" id="KW-1185">Reference proteome</keyword>
<name>A0AAQ3JLZ9_9LILI</name>
<proteinExistence type="predicted"/>
<dbReference type="Proteomes" id="UP001327560">
    <property type="component" value="Chromosome 1"/>
</dbReference>
<evidence type="ECO:0000313" key="1">
    <source>
        <dbReference type="EMBL" id="WOK92328.1"/>
    </source>
</evidence>
<sequence length="83" mass="9719">MIRACDTDKPCLHLVYEMWDSMIENVKAAIYRYEGKQLGESSSFYDVVHSILIERWTVNNTPLHCLAHSLNPKIQEELLRIKI</sequence>